<evidence type="ECO:0000313" key="1">
    <source>
        <dbReference type="EMBL" id="MFD2640042.1"/>
    </source>
</evidence>
<protein>
    <submittedName>
        <fullName evidence="1">Uncharacterized protein</fullName>
    </submittedName>
</protein>
<name>A0ABW5QEC1_9BACI</name>
<accession>A0ABW5QEC1</accession>
<evidence type="ECO:0000313" key="2">
    <source>
        <dbReference type="Proteomes" id="UP001597452"/>
    </source>
</evidence>
<comment type="caution">
    <text evidence="1">The sequence shown here is derived from an EMBL/GenBank/DDBJ whole genome shotgun (WGS) entry which is preliminary data.</text>
</comment>
<dbReference type="EMBL" id="JBHUMZ010000050">
    <property type="protein sequence ID" value="MFD2640042.1"/>
    <property type="molecule type" value="Genomic_DNA"/>
</dbReference>
<reference evidence="2" key="1">
    <citation type="journal article" date="2019" name="Int. J. Syst. Evol. Microbiol.">
        <title>The Global Catalogue of Microorganisms (GCM) 10K type strain sequencing project: providing services to taxonomists for standard genome sequencing and annotation.</title>
        <authorList>
            <consortium name="The Broad Institute Genomics Platform"/>
            <consortium name="The Broad Institute Genome Sequencing Center for Infectious Disease"/>
            <person name="Wu L."/>
            <person name="Ma J."/>
        </authorList>
    </citation>
    <scope>NUCLEOTIDE SEQUENCE [LARGE SCALE GENOMIC DNA]</scope>
    <source>
        <strain evidence="2">TISTR 1571</strain>
    </source>
</reference>
<keyword evidence="2" id="KW-1185">Reference proteome</keyword>
<sequence>MFNNLEIMKQFGEGSTLETIKSGNIATTNYICLEISKSKITNRNVKQHLKAFSEIEKHQTKFKNKVVLMFQGYDYDSREIYEIREIRRWVRKLVEQKPHIFYYLSVEFETMAIILPCIFEYEVMSKGPLGILTKLKPNEKKLKEICDAVYEHAIQNGETHESAQRMIHRIQFSVGFGI</sequence>
<dbReference type="RefSeq" id="WP_054753956.1">
    <property type="nucleotide sequence ID" value="NZ_JBHUMZ010000050.1"/>
</dbReference>
<organism evidence="1 2">
    <name type="scientific">Piscibacillus salipiscarius</name>
    <dbReference type="NCBI Taxonomy" id="299480"/>
    <lineage>
        <taxon>Bacteria</taxon>
        <taxon>Bacillati</taxon>
        <taxon>Bacillota</taxon>
        <taxon>Bacilli</taxon>
        <taxon>Bacillales</taxon>
        <taxon>Bacillaceae</taxon>
        <taxon>Piscibacillus</taxon>
    </lineage>
</organism>
<proteinExistence type="predicted"/>
<dbReference type="Proteomes" id="UP001597452">
    <property type="component" value="Unassembled WGS sequence"/>
</dbReference>
<gene>
    <name evidence="1" type="ORF">ACFSW4_14325</name>
</gene>